<dbReference type="RefSeq" id="WP_133594651.1">
    <property type="nucleotide sequence ID" value="NZ_SNVV01000025.1"/>
</dbReference>
<dbReference type="Gene3D" id="3.30.1340.30">
    <property type="match status" value="1"/>
</dbReference>
<sequence>MISRQTVLAILTTSALAFSIGASPAHSAGLAAAAVETTELPNDDDPDRGLRQDIKTALRSDPALRDAHVAVAARDGQVRLAGVVASEEQRHRAQQVAMAVTGVREVDNGLEIVGR</sequence>
<feature type="domain" description="BON" evidence="2">
    <location>
        <begin position="46"/>
        <end position="114"/>
    </location>
</feature>
<evidence type="ECO:0000313" key="4">
    <source>
        <dbReference type="Proteomes" id="UP000295129"/>
    </source>
</evidence>
<protein>
    <submittedName>
        <fullName evidence="3">BON domain-containing protein</fullName>
    </submittedName>
</protein>
<evidence type="ECO:0000313" key="3">
    <source>
        <dbReference type="EMBL" id="TDN46816.1"/>
    </source>
</evidence>
<gene>
    <name evidence="3" type="ORF">C7389_12558</name>
</gene>
<dbReference type="InterPro" id="IPR007055">
    <property type="entry name" value="BON_dom"/>
</dbReference>
<dbReference type="Proteomes" id="UP000295129">
    <property type="component" value="Unassembled WGS sequence"/>
</dbReference>
<dbReference type="AlphaFoldDB" id="A0A4R6DP76"/>
<comment type="caution">
    <text evidence="3">The sequence shown here is derived from an EMBL/GenBank/DDBJ whole genome shotgun (WGS) entry which is preliminary data.</text>
</comment>
<name>A0A4R6DP76_9RHOO</name>
<proteinExistence type="predicted"/>
<reference evidence="3 4" key="1">
    <citation type="submission" date="2019-03" db="EMBL/GenBank/DDBJ databases">
        <title>Genomic Encyclopedia of Type Strains, Phase IV (KMG-IV): sequencing the most valuable type-strain genomes for metagenomic binning, comparative biology and taxonomic classification.</title>
        <authorList>
            <person name="Goeker M."/>
        </authorList>
    </citation>
    <scope>NUCLEOTIDE SEQUENCE [LARGE SCALE GENOMIC DNA]</scope>
    <source>
        <strain evidence="3 4">DSM 12121</strain>
    </source>
</reference>
<evidence type="ECO:0000256" key="1">
    <source>
        <dbReference type="SAM" id="SignalP"/>
    </source>
</evidence>
<evidence type="ECO:0000259" key="2">
    <source>
        <dbReference type="PROSITE" id="PS50914"/>
    </source>
</evidence>
<organism evidence="3 4">
    <name type="scientific">Azoarcus indigens</name>
    <dbReference type="NCBI Taxonomy" id="29545"/>
    <lineage>
        <taxon>Bacteria</taxon>
        <taxon>Pseudomonadati</taxon>
        <taxon>Pseudomonadota</taxon>
        <taxon>Betaproteobacteria</taxon>
        <taxon>Rhodocyclales</taxon>
        <taxon>Zoogloeaceae</taxon>
        <taxon>Azoarcus</taxon>
    </lineage>
</organism>
<feature type="chain" id="PRO_5020816472" evidence="1">
    <location>
        <begin position="28"/>
        <end position="115"/>
    </location>
</feature>
<keyword evidence="1" id="KW-0732">Signal</keyword>
<feature type="signal peptide" evidence="1">
    <location>
        <begin position="1"/>
        <end position="27"/>
    </location>
</feature>
<keyword evidence="4" id="KW-1185">Reference proteome</keyword>
<dbReference type="PROSITE" id="PS50914">
    <property type="entry name" value="BON"/>
    <property type="match status" value="1"/>
</dbReference>
<accession>A0A4R6DP76</accession>
<dbReference type="Pfam" id="PF04972">
    <property type="entry name" value="BON"/>
    <property type="match status" value="1"/>
</dbReference>
<dbReference type="EMBL" id="SNVV01000025">
    <property type="protein sequence ID" value="TDN46816.1"/>
    <property type="molecule type" value="Genomic_DNA"/>
</dbReference>
<dbReference type="OrthoDB" id="9180951at2"/>